<evidence type="ECO:0000313" key="8">
    <source>
        <dbReference type="Proteomes" id="UP000175669"/>
    </source>
</evidence>
<feature type="domain" description="Outer membrane lipoprotein BamD-like" evidence="5">
    <location>
        <begin position="180"/>
        <end position="274"/>
    </location>
</feature>
<dbReference type="Pfam" id="PF13525">
    <property type="entry name" value="YfiO"/>
    <property type="match status" value="1"/>
</dbReference>
<dbReference type="Gene3D" id="1.20.5.110">
    <property type="match status" value="1"/>
</dbReference>
<keyword evidence="3" id="KW-0802">TPR repeat</keyword>
<feature type="compositionally biased region" description="Low complexity" evidence="4">
    <location>
        <begin position="93"/>
        <end position="153"/>
    </location>
</feature>
<gene>
    <name evidence="2" type="primary">cpoB</name>
    <name evidence="7" type="ORF">PHACT_13355</name>
</gene>
<accession>A0A1E8CGH9</accession>
<organism evidence="7 8">
    <name type="scientific">Pseudohongiella acticola</name>
    <dbReference type="NCBI Taxonomy" id="1524254"/>
    <lineage>
        <taxon>Bacteria</taxon>
        <taxon>Pseudomonadati</taxon>
        <taxon>Pseudomonadota</taxon>
        <taxon>Gammaproteobacteria</taxon>
        <taxon>Pseudomonadales</taxon>
        <taxon>Pseudohongiellaceae</taxon>
        <taxon>Pseudohongiella</taxon>
    </lineage>
</organism>
<dbReference type="GO" id="GO:0070206">
    <property type="term" value="P:protein trimerization"/>
    <property type="evidence" value="ECO:0007669"/>
    <property type="project" value="InterPro"/>
</dbReference>
<reference evidence="8" key="1">
    <citation type="submission" date="2016-07" db="EMBL/GenBank/DDBJ databases">
        <authorList>
            <person name="Florea S."/>
            <person name="Webb J.S."/>
            <person name="Jaromczyk J."/>
            <person name="Schardl C.L."/>
        </authorList>
    </citation>
    <scope>NUCLEOTIDE SEQUENCE [LARGE SCALE GENOMIC DNA]</scope>
    <source>
        <strain evidence="8">KCTC 42131</strain>
    </source>
</reference>
<keyword evidence="1 2" id="KW-0732">Signal</keyword>
<evidence type="ECO:0000259" key="6">
    <source>
        <dbReference type="Pfam" id="PF16331"/>
    </source>
</evidence>
<keyword evidence="2" id="KW-0574">Periplasm</keyword>
<proteinExistence type="inferred from homology"/>
<evidence type="ECO:0000256" key="1">
    <source>
        <dbReference type="ARBA" id="ARBA00022729"/>
    </source>
</evidence>
<comment type="caution">
    <text evidence="7">The sequence shown here is derived from an EMBL/GenBank/DDBJ whole genome shotgun (WGS) entry which is preliminary data.</text>
</comment>
<feature type="chain" id="PRO_5009987480" description="Cell division coordinator CpoB" evidence="2">
    <location>
        <begin position="26"/>
        <end position="303"/>
    </location>
</feature>
<evidence type="ECO:0000256" key="3">
    <source>
        <dbReference type="PROSITE-ProRule" id="PRU00339"/>
    </source>
</evidence>
<comment type="similarity">
    <text evidence="2">Belongs to the CpoB family.</text>
</comment>
<dbReference type="STRING" id="1524254.PHACT_13355"/>
<evidence type="ECO:0000313" key="7">
    <source>
        <dbReference type="EMBL" id="OFE11523.1"/>
    </source>
</evidence>
<dbReference type="InterPro" id="IPR011990">
    <property type="entry name" value="TPR-like_helical_dom_sf"/>
</dbReference>
<dbReference type="SUPFAM" id="SSF48452">
    <property type="entry name" value="TPR-like"/>
    <property type="match status" value="1"/>
</dbReference>
<feature type="compositionally biased region" description="Polar residues" evidence="4">
    <location>
        <begin position="154"/>
        <end position="172"/>
    </location>
</feature>
<evidence type="ECO:0000256" key="4">
    <source>
        <dbReference type="SAM" id="MobiDB-lite"/>
    </source>
</evidence>
<dbReference type="InterPro" id="IPR039565">
    <property type="entry name" value="BamD-like"/>
</dbReference>
<dbReference type="EMBL" id="MASR01000002">
    <property type="protein sequence ID" value="OFE11523.1"/>
    <property type="molecule type" value="Genomic_DNA"/>
</dbReference>
<comment type="function">
    <text evidence="2">Mediates coordination of peptidoglycan synthesis and outer membrane constriction during cell division.</text>
</comment>
<dbReference type="GO" id="GO:0030288">
    <property type="term" value="C:outer membrane-bounded periplasmic space"/>
    <property type="evidence" value="ECO:0007669"/>
    <property type="project" value="UniProtKB-UniRule"/>
</dbReference>
<comment type="subcellular location">
    <subcellularLocation>
        <location evidence="2">Periplasm</location>
    </subcellularLocation>
</comment>
<feature type="region of interest" description="Disordered" evidence="4">
    <location>
        <begin position="93"/>
        <end position="172"/>
    </location>
</feature>
<dbReference type="Proteomes" id="UP000175669">
    <property type="component" value="Unassembled WGS sequence"/>
</dbReference>
<dbReference type="PROSITE" id="PS50005">
    <property type="entry name" value="TPR"/>
    <property type="match status" value="1"/>
</dbReference>
<feature type="signal peptide" evidence="2">
    <location>
        <begin position="1"/>
        <end position="25"/>
    </location>
</feature>
<dbReference type="AlphaFoldDB" id="A0A1E8CGH9"/>
<dbReference type="InterPro" id="IPR014162">
    <property type="entry name" value="CpoB_C"/>
</dbReference>
<evidence type="ECO:0000256" key="2">
    <source>
        <dbReference type="HAMAP-Rule" id="MF_02066"/>
    </source>
</evidence>
<dbReference type="RefSeq" id="WP_070118773.1">
    <property type="nucleotide sequence ID" value="NZ_CAXATG010000005.1"/>
</dbReference>
<sequence precursor="true">MKRFLAVVAGSVTALVFNTSVFAQAGSSNNDALMLLLDQFRDLRTEMQTLRGMVEEHGYEIRRLQQDSLDRYTDLDARISALYEDLEAARGAGSAAGVGSNAGTSATPATATANTGASSTATTSTATSSNPASTVNASANSPASSAPMSATTAQTGSQSLASNQSVSNNASTPAATGMLTEQQLYELALDSLLQQEAYQRSVQQFDQYLAQYPDGRFVTNAYYWQGQAYVNLSMFNEARVAFETILEQYPDGRKIEDAMYSLGTVYHRLGDNARARQLLQDVRARFPNTSAANLADIYMRSLN</sequence>
<dbReference type="SMART" id="SM00028">
    <property type="entry name" value="TPR"/>
    <property type="match status" value="2"/>
</dbReference>
<keyword evidence="2" id="KW-0132">Cell division</keyword>
<dbReference type="InterPro" id="IPR034706">
    <property type="entry name" value="CpoB"/>
</dbReference>
<dbReference type="Gene3D" id="1.25.40.10">
    <property type="entry name" value="Tetratricopeptide repeat domain"/>
    <property type="match status" value="1"/>
</dbReference>
<dbReference type="OrthoDB" id="9768142at2"/>
<dbReference type="NCBIfam" id="TIGR02795">
    <property type="entry name" value="tol_pal_ybgF"/>
    <property type="match status" value="1"/>
</dbReference>
<feature type="repeat" description="TPR" evidence="3">
    <location>
        <begin position="219"/>
        <end position="252"/>
    </location>
</feature>
<keyword evidence="2" id="KW-0131">Cell cycle</keyword>
<name>A0A1E8CGH9_9GAMM</name>
<dbReference type="InterPro" id="IPR019734">
    <property type="entry name" value="TPR_rpt"/>
</dbReference>
<dbReference type="HAMAP" id="MF_02066">
    <property type="entry name" value="CpoB"/>
    <property type="match status" value="1"/>
</dbReference>
<feature type="domain" description="YbgF trimerisation" evidence="6">
    <location>
        <begin position="27"/>
        <end position="84"/>
    </location>
</feature>
<evidence type="ECO:0000259" key="5">
    <source>
        <dbReference type="Pfam" id="PF13525"/>
    </source>
</evidence>
<dbReference type="GO" id="GO:0043093">
    <property type="term" value="P:FtsZ-dependent cytokinesis"/>
    <property type="evidence" value="ECO:0007669"/>
    <property type="project" value="UniProtKB-UniRule"/>
</dbReference>
<keyword evidence="8" id="KW-1185">Reference proteome</keyword>
<protein>
    <recommendedName>
        <fullName evidence="2">Cell division coordinator CpoB</fullName>
    </recommendedName>
</protein>
<dbReference type="Pfam" id="PF16331">
    <property type="entry name" value="TolA_bind_tri"/>
    <property type="match status" value="1"/>
</dbReference>
<dbReference type="InterPro" id="IPR032519">
    <property type="entry name" value="YbgF_tri"/>
</dbReference>